<dbReference type="Pfam" id="PF01909">
    <property type="entry name" value="NTP_transf_2"/>
    <property type="match status" value="1"/>
</dbReference>
<evidence type="ECO:0000259" key="1">
    <source>
        <dbReference type="Pfam" id="PF01909"/>
    </source>
</evidence>
<dbReference type="InterPro" id="IPR043519">
    <property type="entry name" value="NT_sf"/>
</dbReference>
<organism evidence="2">
    <name type="scientific">Thiolapillus brandeum</name>
    <dbReference type="NCBI Taxonomy" id="1076588"/>
    <lineage>
        <taxon>Bacteria</taxon>
        <taxon>Pseudomonadati</taxon>
        <taxon>Pseudomonadota</taxon>
        <taxon>Gammaproteobacteria</taxon>
        <taxon>Chromatiales</taxon>
        <taxon>Sedimenticolaceae</taxon>
        <taxon>Thiolapillus</taxon>
    </lineage>
</organism>
<name>A0A7C5MYT6_9GAMM</name>
<comment type="caution">
    <text evidence="2">The sequence shown here is derived from an EMBL/GenBank/DDBJ whole genome shotgun (WGS) entry which is preliminary data.</text>
</comment>
<reference evidence="2" key="1">
    <citation type="journal article" date="2020" name="mSystems">
        <title>Genome- and Community-Level Interaction Insights into Carbon Utilization and Element Cycling Functions of Hydrothermarchaeota in Hydrothermal Sediment.</title>
        <authorList>
            <person name="Zhou Z."/>
            <person name="Liu Y."/>
            <person name="Xu W."/>
            <person name="Pan J."/>
            <person name="Luo Z.H."/>
            <person name="Li M."/>
        </authorList>
    </citation>
    <scope>NUCLEOTIDE SEQUENCE [LARGE SCALE GENOMIC DNA]</scope>
    <source>
        <strain evidence="2">HyVt-535</strain>
    </source>
</reference>
<protein>
    <submittedName>
        <fullName evidence="2">Nucleotidyltransferase domain-containing protein</fullName>
    </submittedName>
</protein>
<sequence length="108" mass="12484">MNTHLQLSDRHLATVRALLDRHLPGVEAWAYGSRAKGTARSWSDLDLVVFAEPDRQKAVAELREAFEESDLPFRVDLFVWDEIPDSFRENIRKEHVVLIEKGKSEARQ</sequence>
<dbReference type="AlphaFoldDB" id="A0A7C5MYT6"/>
<dbReference type="Proteomes" id="UP000886100">
    <property type="component" value="Unassembled WGS sequence"/>
</dbReference>
<dbReference type="CDD" id="cd05403">
    <property type="entry name" value="NT_KNTase_like"/>
    <property type="match status" value="1"/>
</dbReference>
<feature type="domain" description="Polymerase nucleotidyl transferase" evidence="1">
    <location>
        <begin position="17"/>
        <end position="96"/>
    </location>
</feature>
<gene>
    <name evidence="2" type="ORF">ENJ98_06440</name>
</gene>
<dbReference type="SUPFAM" id="SSF81301">
    <property type="entry name" value="Nucleotidyltransferase"/>
    <property type="match status" value="1"/>
</dbReference>
<dbReference type="InterPro" id="IPR002934">
    <property type="entry name" value="Polymerase_NTP_transf_dom"/>
</dbReference>
<dbReference type="EMBL" id="DROM01000390">
    <property type="protein sequence ID" value="HHH13859.1"/>
    <property type="molecule type" value="Genomic_DNA"/>
</dbReference>
<dbReference type="GO" id="GO:0016779">
    <property type="term" value="F:nucleotidyltransferase activity"/>
    <property type="evidence" value="ECO:0007669"/>
    <property type="project" value="InterPro"/>
</dbReference>
<proteinExistence type="predicted"/>
<dbReference type="Gene3D" id="3.30.460.10">
    <property type="entry name" value="Beta Polymerase, domain 2"/>
    <property type="match status" value="1"/>
</dbReference>
<accession>A0A7C5MYT6</accession>
<evidence type="ECO:0000313" key="2">
    <source>
        <dbReference type="EMBL" id="HHH13859.1"/>
    </source>
</evidence>